<dbReference type="AlphaFoldDB" id="A0A9W8BKG4"/>
<keyword evidence="8" id="KW-1185">Reference proteome</keyword>
<feature type="coiled-coil region" evidence="5">
    <location>
        <begin position="318"/>
        <end position="363"/>
    </location>
</feature>
<comment type="caution">
    <text evidence="7">The sequence shown here is derived from an EMBL/GenBank/DDBJ whole genome shotgun (WGS) entry which is preliminary data.</text>
</comment>
<dbReference type="InterPro" id="IPR036514">
    <property type="entry name" value="SGNH_hydro_sf"/>
</dbReference>
<dbReference type="InterPro" id="IPR051877">
    <property type="entry name" value="Centriole_BasalBody_StrucProt"/>
</dbReference>
<protein>
    <submittedName>
        <fullName evidence="7">Uncharacterized protein</fullName>
    </submittedName>
</protein>
<evidence type="ECO:0000256" key="2">
    <source>
        <dbReference type="ARBA" id="ARBA00022490"/>
    </source>
</evidence>
<dbReference type="OrthoDB" id="306876at2759"/>
<sequence length="918" mass="102769">MSIADDHALLQRQLYLLGYSHALPADGVGLVSTLLRDLQAALDRVKELETTNTRLEREERTSRAGLEKSKGELHALRTDNNSLRAQVLSNSREADRLRRDARADTYELGKVADDLRMTNLQLKAEHAETQRALDDCKRRLEARLNDQDPGGRIARMTTNGKPPPSMTDIAHSTRVQPAIIDLVDLSSRRIAALEHEIDHLEEKLAACSSDLKATNMDVKERDLELLRLRAEYDRIGAANAPSTGVAQNDSNEVSRLTDQIDYLHDRAEALERENKEQRDQFAREKDALHGRLIAAENDRVSSAISLPTHAAPANTDEAERLRTECANIKSLYAQTRDQLQELLRSGNAEARQAQEQARLAEKNSLAAVRDLPELRDIAAARAKQIAGLERKLQESESTKSAEITRLSDQLAQANRAQAGAEQSLKRVETLRSESVAEFQQLVDQHRSVSRSLKQAVAEVAEWRAKADDREHRLNELSRRADEYKMLYRQHSSELRACKRTLDAYTSDLATLRETQANAQREAETLAAELEQAVRLRRAVEMSKDEYKAGLAKALAESDAHRSLIEHLQAERSALRVQVKAQFHLTQRLEQRLESLDPSSSTVSGSTNLQERQLLSRSSMLGLVMLLAAFTILTASLLLTDIPLDASDHVYAHTRLNRVASTVNQTRPIDRIIVVGDAGGETNDQQRAKLCGGHLWIDHLAQALDADLISHAHGYSIKSTVIDRNIRGARIERVKSPLARLGAIEPIYKQARTITALNSSTSQSHRTLYVLLADPSAAEYDATAKALATAANDIILSNNTQARRLLVIDTPTKQRRPTVNSNSMQLLSESIISDPSVEIMEFSAASFLQRMQTDYYKYGLRFADRPCIYSETRRCRQPDRFFWCDAGRVGSKAHYFLADEIISSHFLTSLSRLTISNNK</sequence>
<feature type="region of interest" description="Disordered" evidence="6">
    <location>
        <begin position="147"/>
        <end position="169"/>
    </location>
</feature>
<evidence type="ECO:0000256" key="3">
    <source>
        <dbReference type="ARBA" id="ARBA00023212"/>
    </source>
</evidence>
<dbReference type="EMBL" id="JANBQF010000007">
    <property type="protein sequence ID" value="KAJ2008309.1"/>
    <property type="molecule type" value="Genomic_DNA"/>
</dbReference>
<proteinExistence type="inferred from homology"/>
<evidence type="ECO:0000313" key="8">
    <source>
        <dbReference type="Proteomes" id="UP001150907"/>
    </source>
</evidence>
<feature type="coiled-coil region" evidence="5">
    <location>
        <begin position="253"/>
        <end position="287"/>
    </location>
</feature>
<feature type="region of interest" description="Disordered" evidence="6">
    <location>
        <begin position="55"/>
        <end position="74"/>
    </location>
</feature>
<dbReference type="PANTHER" id="PTHR20544">
    <property type="entry name" value="CENTROSOMAL PROTEIN CEP135"/>
    <property type="match status" value="1"/>
</dbReference>
<dbReference type="Gene3D" id="1.10.287.1490">
    <property type="match status" value="1"/>
</dbReference>
<organism evidence="7 8">
    <name type="scientific">Coemansia thaxteri</name>
    <dbReference type="NCBI Taxonomy" id="2663907"/>
    <lineage>
        <taxon>Eukaryota</taxon>
        <taxon>Fungi</taxon>
        <taxon>Fungi incertae sedis</taxon>
        <taxon>Zoopagomycota</taxon>
        <taxon>Kickxellomycotina</taxon>
        <taxon>Kickxellomycetes</taxon>
        <taxon>Kickxellales</taxon>
        <taxon>Kickxellaceae</taxon>
        <taxon>Coemansia</taxon>
    </lineage>
</organism>
<evidence type="ECO:0000313" key="7">
    <source>
        <dbReference type="EMBL" id="KAJ2008309.1"/>
    </source>
</evidence>
<keyword evidence="5" id="KW-0175">Coiled coil</keyword>
<dbReference type="Gene3D" id="3.40.50.1110">
    <property type="entry name" value="SGNH hydrolase"/>
    <property type="match status" value="1"/>
</dbReference>
<feature type="coiled-coil region" evidence="5">
    <location>
        <begin position="459"/>
        <end position="570"/>
    </location>
</feature>
<evidence type="ECO:0000256" key="5">
    <source>
        <dbReference type="SAM" id="Coils"/>
    </source>
</evidence>
<dbReference type="PANTHER" id="PTHR20544:SF0">
    <property type="entry name" value="NUCLEOPROTEIN TPR_MLP1 DOMAIN-CONTAINING PROTEIN"/>
    <property type="match status" value="1"/>
</dbReference>
<comment type="similarity">
    <text evidence="4">Belongs to the CEP135/TSGA10 family.</text>
</comment>
<evidence type="ECO:0000256" key="1">
    <source>
        <dbReference type="ARBA" id="ARBA00004114"/>
    </source>
</evidence>
<dbReference type="GO" id="GO:0005814">
    <property type="term" value="C:centriole"/>
    <property type="evidence" value="ECO:0007669"/>
    <property type="project" value="UniProtKB-SubCell"/>
</dbReference>
<accession>A0A9W8BKG4</accession>
<name>A0A9W8BKG4_9FUNG</name>
<evidence type="ECO:0000256" key="4">
    <source>
        <dbReference type="ARBA" id="ARBA00038123"/>
    </source>
</evidence>
<reference evidence="7" key="1">
    <citation type="submission" date="2022-07" db="EMBL/GenBank/DDBJ databases">
        <title>Phylogenomic reconstructions and comparative analyses of Kickxellomycotina fungi.</title>
        <authorList>
            <person name="Reynolds N.K."/>
            <person name="Stajich J.E."/>
            <person name="Barry K."/>
            <person name="Grigoriev I.V."/>
            <person name="Crous P."/>
            <person name="Smith M.E."/>
        </authorList>
    </citation>
    <scope>NUCLEOTIDE SEQUENCE</scope>
    <source>
        <strain evidence="7">IMI 214461</strain>
    </source>
</reference>
<keyword evidence="2" id="KW-0963">Cytoplasm</keyword>
<keyword evidence="3" id="KW-0206">Cytoskeleton</keyword>
<dbReference type="Proteomes" id="UP001150907">
    <property type="component" value="Unassembled WGS sequence"/>
</dbReference>
<evidence type="ECO:0000256" key="6">
    <source>
        <dbReference type="SAM" id="MobiDB-lite"/>
    </source>
</evidence>
<comment type="subcellular location">
    <subcellularLocation>
        <location evidence="1">Cytoplasm</location>
        <location evidence="1">Cytoskeleton</location>
        <location evidence="1">Microtubule organizing center</location>
        <location evidence="1">Centrosome</location>
        <location evidence="1">Centriole</location>
    </subcellularLocation>
</comment>
<gene>
    <name evidence="7" type="ORF">H4R26_000251</name>
</gene>
<feature type="coiled-coil region" evidence="5">
    <location>
        <begin position="183"/>
        <end position="210"/>
    </location>
</feature>